<evidence type="ECO:0000259" key="1">
    <source>
        <dbReference type="Pfam" id="PF13280"/>
    </source>
</evidence>
<sequence>MLSTLDEALLRVLPTERDSEPWLSTSDALKRLQGRGHDVYRRLVLRHLTALQKSKFVISRGEGRGFVWQRKPWLHGVREGSGLMSASEAVAFHVLQRFAGNKLPEAVMQDIAPFFKAAEIRLSQEKADSRVYRAWSEKIDSVDGTFKLNRPPVNVETFKVVASATFFEREVIVQYRAAYRGEQTEEPVPKTLRPLGLVESAAVMYLIGEDPRHAPDPAKGKHEALRSLYRLDRIVKATDSGKSFQYPKDFDLREYVQTRREFDFMTEAPVKLELAFIDGSGNHLRDAPISLDQKISSLKDGRMKVSGTVVPSLKLRWWLRSLGTAVEVLAPVKLREEFAETYWQLAKLYRK</sequence>
<dbReference type="PANTHER" id="PTHR34580:SF1">
    <property type="entry name" value="PROTEIN PAFC"/>
    <property type="match status" value="1"/>
</dbReference>
<dbReference type="RefSeq" id="WP_219798396.1">
    <property type="nucleotide sequence ID" value="NZ_CP080095.1"/>
</dbReference>
<dbReference type="InterPro" id="IPR051534">
    <property type="entry name" value="CBASS_pafABC_assoc_protein"/>
</dbReference>
<dbReference type="Pfam" id="PF25583">
    <property type="entry name" value="WCX"/>
    <property type="match status" value="1"/>
</dbReference>
<name>A0ABX8UJ45_9BURK</name>
<feature type="domain" description="WCX" evidence="2">
    <location>
        <begin position="270"/>
        <end position="341"/>
    </location>
</feature>
<feature type="domain" description="WYL" evidence="1">
    <location>
        <begin position="156"/>
        <end position="237"/>
    </location>
</feature>
<keyword evidence="4" id="KW-1185">Reference proteome</keyword>
<dbReference type="EMBL" id="CP080095">
    <property type="protein sequence ID" value="QYD69021.1"/>
    <property type="molecule type" value="Genomic_DNA"/>
</dbReference>
<evidence type="ECO:0000313" key="4">
    <source>
        <dbReference type="Proteomes" id="UP000826462"/>
    </source>
</evidence>
<accession>A0ABX8UJ45</accession>
<dbReference type="PANTHER" id="PTHR34580">
    <property type="match status" value="1"/>
</dbReference>
<evidence type="ECO:0000313" key="3">
    <source>
        <dbReference type="EMBL" id="QYD69021.1"/>
    </source>
</evidence>
<dbReference type="Pfam" id="PF13280">
    <property type="entry name" value="WYL"/>
    <property type="match status" value="1"/>
</dbReference>
<organism evidence="3 4">
    <name type="scientific">Paraburkholderia edwinii</name>
    <dbReference type="NCBI Taxonomy" id="2861782"/>
    <lineage>
        <taxon>Bacteria</taxon>
        <taxon>Pseudomonadati</taxon>
        <taxon>Pseudomonadota</taxon>
        <taxon>Betaproteobacteria</taxon>
        <taxon>Burkholderiales</taxon>
        <taxon>Burkholderiaceae</taxon>
        <taxon>Paraburkholderia</taxon>
    </lineage>
</organism>
<evidence type="ECO:0000259" key="2">
    <source>
        <dbReference type="Pfam" id="PF25583"/>
    </source>
</evidence>
<reference evidence="3 4" key="1">
    <citation type="submission" date="2021-07" db="EMBL/GenBank/DDBJ databases">
        <title>Paraburkholderia edwinii protects Aspergillus sp. from phenazines by acting as a toxin sponge.</title>
        <authorList>
            <person name="Dahlstrom K.M."/>
            <person name="Newman D.K."/>
        </authorList>
    </citation>
    <scope>NUCLEOTIDE SEQUENCE [LARGE SCALE GENOMIC DNA]</scope>
    <source>
        <strain evidence="3 4">Pe01</strain>
    </source>
</reference>
<gene>
    <name evidence="3" type="ORF">KZJ38_01065</name>
</gene>
<proteinExistence type="predicted"/>
<dbReference type="Proteomes" id="UP000826462">
    <property type="component" value="Chromosome 1"/>
</dbReference>
<dbReference type="InterPro" id="IPR026881">
    <property type="entry name" value="WYL_dom"/>
</dbReference>
<dbReference type="InterPro" id="IPR057727">
    <property type="entry name" value="WCX_dom"/>
</dbReference>
<protein>
    <submittedName>
        <fullName evidence="3">WYL domain-containing protein</fullName>
    </submittedName>
</protein>